<comment type="caution">
    <text evidence="3">The sequence shown here is derived from an EMBL/GenBank/DDBJ whole genome shotgun (WGS) entry which is preliminary data.</text>
</comment>
<accession>A0A848HA23</accession>
<dbReference type="SUPFAM" id="SSF53850">
    <property type="entry name" value="Periplasmic binding protein-like II"/>
    <property type="match status" value="1"/>
</dbReference>
<feature type="signal peptide" evidence="2">
    <location>
        <begin position="1"/>
        <end position="35"/>
    </location>
</feature>
<dbReference type="RefSeq" id="WP_169422123.1">
    <property type="nucleotide sequence ID" value="NZ_JABBFX010000003.1"/>
</dbReference>
<dbReference type="InterPro" id="IPR006311">
    <property type="entry name" value="TAT_signal"/>
</dbReference>
<evidence type="ECO:0000256" key="1">
    <source>
        <dbReference type="ARBA" id="ARBA00006987"/>
    </source>
</evidence>
<dbReference type="Pfam" id="PF03401">
    <property type="entry name" value="TctC"/>
    <property type="match status" value="1"/>
</dbReference>
<keyword evidence="2" id="KW-0732">Signal</keyword>
<dbReference type="PANTHER" id="PTHR42928">
    <property type="entry name" value="TRICARBOXYLATE-BINDING PROTEIN"/>
    <property type="match status" value="1"/>
</dbReference>
<evidence type="ECO:0000313" key="4">
    <source>
        <dbReference type="Proteomes" id="UP000541185"/>
    </source>
</evidence>
<evidence type="ECO:0000256" key="2">
    <source>
        <dbReference type="SAM" id="SignalP"/>
    </source>
</evidence>
<dbReference type="PROSITE" id="PS51318">
    <property type="entry name" value="TAT"/>
    <property type="match status" value="1"/>
</dbReference>
<sequence length="335" mass="35835">MKKSHAVPKLSRRFFGTLLLAAASASLAAVQPAGAADAWPSKPITIVCAFPPGNASDLIARVLGEQLSARLHTPVLVDNRPGASGIIAASAVQKAVPDGHTLLMTSTSFIINKSVLLKVPYDADRDFTPVSLVNAIPAVLIVDKSSPANDFKELLAQIRQRPGKLSYGHPGAGTIQNLSMKLLLQHVDANVLEVPYKGSMQAVTDINGGSLDMMFEAANSVYTLVQSGRVRALATTSPTRYSMLPEVPTLRELGIDETVVGFTALMAPAGTPPEITARLNKMVEDIMKMPATQAREKTMGLENFPPMSTAEVGTWMKQEASRWENVARVANIPKE</sequence>
<dbReference type="PIRSF" id="PIRSF017082">
    <property type="entry name" value="YflP"/>
    <property type="match status" value="1"/>
</dbReference>
<dbReference type="Gene3D" id="3.40.190.10">
    <property type="entry name" value="Periplasmic binding protein-like II"/>
    <property type="match status" value="1"/>
</dbReference>
<keyword evidence="4" id="KW-1185">Reference proteome</keyword>
<dbReference type="Proteomes" id="UP000541185">
    <property type="component" value="Unassembled WGS sequence"/>
</dbReference>
<dbReference type="EMBL" id="JABBFX010000003">
    <property type="protein sequence ID" value="NML47866.1"/>
    <property type="molecule type" value="Genomic_DNA"/>
</dbReference>
<dbReference type="InterPro" id="IPR042100">
    <property type="entry name" value="Bug_dom1"/>
</dbReference>
<feature type="chain" id="PRO_5033025937" evidence="2">
    <location>
        <begin position="36"/>
        <end position="335"/>
    </location>
</feature>
<name>A0A848HA23_9BURK</name>
<gene>
    <name evidence="3" type="ORF">HHL11_29220</name>
</gene>
<dbReference type="AlphaFoldDB" id="A0A848HA23"/>
<proteinExistence type="inferred from homology"/>
<organism evidence="3 4">
    <name type="scientific">Ramlibacter agri</name>
    <dbReference type="NCBI Taxonomy" id="2728837"/>
    <lineage>
        <taxon>Bacteria</taxon>
        <taxon>Pseudomonadati</taxon>
        <taxon>Pseudomonadota</taxon>
        <taxon>Betaproteobacteria</taxon>
        <taxon>Burkholderiales</taxon>
        <taxon>Comamonadaceae</taxon>
        <taxon>Ramlibacter</taxon>
    </lineage>
</organism>
<dbReference type="PANTHER" id="PTHR42928:SF5">
    <property type="entry name" value="BLR1237 PROTEIN"/>
    <property type="match status" value="1"/>
</dbReference>
<evidence type="ECO:0000313" key="3">
    <source>
        <dbReference type="EMBL" id="NML47866.1"/>
    </source>
</evidence>
<dbReference type="Gene3D" id="3.40.190.150">
    <property type="entry name" value="Bordetella uptake gene, domain 1"/>
    <property type="match status" value="1"/>
</dbReference>
<comment type="similarity">
    <text evidence="1">Belongs to the UPF0065 (bug) family.</text>
</comment>
<dbReference type="InterPro" id="IPR005064">
    <property type="entry name" value="BUG"/>
</dbReference>
<protein>
    <submittedName>
        <fullName evidence="3">Tripartite tricarboxylate transporter substrate binding protein</fullName>
    </submittedName>
</protein>
<dbReference type="CDD" id="cd07012">
    <property type="entry name" value="PBP2_Bug_TTT"/>
    <property type="match status" value="1"/>
</dbReference>
<reference evidence="3 4" key="1">
    <citation type="submission" date="2020-04" db="EMBL/GenBank/DDBJ databases">
        <title>Ramlibacter sp. G-1-2-2 isolated from soil.</title>
        <authorList>
            <person name="Dahal R.H."/>
        </authorList>
    </citation>
    <scope>NUCLEOTIDE SEQUENCE [LARGE SCALE GENOMIC DNA]</scope>
    <source>
        <strain evidence="3 4">G-1-2-2</strain>
    </source>
</reference>